<feature type="domain" description="RNA polymerase sigma factor 70 region 4 type 2" evidence="7">
    <location>
        <begin position="130"/>
        <end position="180"/>
    </location>
</feature>
<keyword evidence="2" id="KW-0805">Transcription regulation</keyword>
<dbReference type="Gene3D" id="1.10.1740.10">
    <property type="match status" value="1"/>
</dbReference>
<evidence type="ECO:0000313" key="8">
    <source>
        <dbReference type="EMBL" id="MFC0541259.1"/>
    </source>
</evidence>
<dbReference type="PANTHER" id="PTHR43133">
    <property type="entry name" value="RNA POLYMERASE ECF-TYPE SIGMA FACTO"/>
    <property type="match status" value="1"/>
</dbReference>
<dbReference type="Pfam" id="PF04542">
    <property type="entry name" value="Sigma70_r2"/>
    <property type="match status" value="1"/>
</dbReference>
<dbReference type="SUPFAM" id="SSF88946">
    <property type="entry name" value="Sigma2 domain of RNA polymerase sigma factors"/>
    <property type="match status" value="1"/>
</dbReference>
<dbReference type="Pfam" id="PF08281">
    <property type="entry name" value="Sigma70_r4_2"/>
    <property type="match status" value="1"/>
</dbReference>
<protein>
    <submittedName>
        <fullName evidence="8">RNA polymerase sigma factor</fullName>
    </submittedName>
</protein>
<dbReference type="InterPro" id="IPR007627">
    <property type="entry name" value="RNA_pol_sigma70_r2"/>
</dbReference>
<keyword evidence="4" id="KW-0238">DNA-binding</keyword>
<dbReference type="SUPFAM" id="SSF88659">
    <property type="entry name" value="Sigma3 and sigma4 domains of RNA polymerase sigma factors"/>
    <property type="match status" value="1"/>
</dbReference>
<dbReference type="NCBIfam" id="TIGR02937">
    <property type="entry name" value="sigma70-ECF"/>
    <property type="match status" value="1"/>
</dbReference>
<dbReference type="Gene3D" id="1.10.10.10">
    <property type="entry name" value="Winged helix-like DNA-binding domain superfamily/Winged helix DNA-binding domain"/>
    <property type="match status" value="1"/>
</dbReference>
<gene>
    <name evidence="8" type="ORF">ACFFH7_07175</name>
</gene>
<proteinExistence type="inferred from homology"/>
<evidence type="ECO:0000259" key="7">
    <source>
        <dbReference type="Pfam" id="PF08281"/>
    </source>
</evidence>
<dbReference type="RefSeq" id="WP_273942757.1">
    <property type="nucleotide sequence ID" value="NZ_CP097263.1"/>
</dbReference>
<dbReference type="CDD" id="cd06171">
    <property type="entry name" value="Sigma70_r4"/>
    <property type="match status" value="1"/>
</dbReference>
<dbReference type="InterPro" id="IPR013249">
    <property type="entry name" value="RNA_pol_sigma70_r4_t2"/>
</dbReference>
<comment type="similarity">
    <text evidence="1">Belongs to the sigma-70 factor family. ECF subfamily.</text>
</comment>
<dbReference type="InterPro" id="IPR013324">
    <property type="entry name" value="RNA_pol_sigma_r3/r4-like"/>
</dbReference>
<reference evidence="8 9" key="1">
    <citation type="submission" date="2024-09" db="EMBL/GenBank/DDBJ databases">
        <authorList>
            <person name="Sun Q."/>
            <person name="Mori K."/>
        </authorList>
    </citation>
    <scope>NUCLEOTIDE SEQUENCE [LARGE SCALE GENOMIC DNA]</scope>
    <source>
        <strain evidence="8 9">TBRC 1432</strain>
    </source>
</reference>
<dbReference type="InterPro" id="IPR013325">
    <property type="entry name" value="RNA_pol_sigma_r2"/>
</dbReference>
<keyword evidence="3" id="KW-0731">Sigma factor</keyword>
<dbReference type="PANTHER" id="PTHR43133:SF8">
    <property type="entry name" value="RNA POLYMERASE SIGMA FACTOR HI_1459-RELATED"/>
    <property type="match status" value="1"/>
</dbReference>
<evidence type="ECO:0000256" key="1">
    <source>
        <dbReference type="ARBA" id="ARBA00010641"/>
    </source>
</evidence>
<dbReference type="InterPro" id="IPR014284">
    <property type="entry name" value="RNA_pol_sigma-70_dom"/>
</dbReference>
<evidence type="ECO:0000313" key="9">
    <source>
        <dbReference type="Proteomes" id="UP001589810"/>
    </source>
</evidence>
<keyword evidence="9" id="KW-1185">Reference proteome</keyword>
<organism evidence="8 9">
    <name type="scientific">Kutzneria chonburiensis</name>
    <dbReference type="NCBI Taxonomy" id="1483604"/>
    <lineage>
        <taxon>Bacteria</taxon>
        <taxon>Bacillati</taxon>
        <taxon>Actinomycetota</taxon>
        <taxon>Actinomycetes</taxon>
        <taxon>Pseudonocardiales</taxon>
        <taxon>Pseudonocardiaceae</taxon>
        <taxon>Kutzneria</taxon>
    </lineage>
</organism>
<keyword evidence="5" id="KW-0804">Transcription</keyword>
<dbReference type="Proteomes" id="UP001589810">
    <property type="component" value="Unassembled WGS sequence"/>
</dbReference>
<feature type="domain" description="RNA polymerase sigma-70 region 2" evidence="6">
    <location>
        <begin position="28"/>
        <end position="96"/>
    </location>
</feature>
<sequence length="193" mass="21506">MSSETAPLARTGGPEVTGLRDADELVELYDNHARTLHRYLAMRVDPQVADDLVSEAFLVVWERRADFDPSRASLRAWLYGIATNMLRQHVRSEGRRLRALARDHGRRVVADRLDDRTAAVIDAESLVGDLADTLAGLRPEERDVLLLVAWADLSPAEVAEVTDTPVATVRTRLFRARGKLRARINGQEGEDDA</sequence>
<accession>A0ABV6MM44</accession>
<evidence type="ECO:0000256" key="4">
    <source>
        <dbReference type="ARBA" id="ARBA00023125"/>
    </source>
</evidence>
<name>A0ABV6MM44_9PSEU</name>
<dbReference type="InterPro" id="IPR036388">
    <property type="entry name" value="WH-like_DNA-bd_sf"/>
</dbReference>
<dbReference type="EMBL" id="JBHLUD010000002">
    <property type="protein sequence ID" value="MFC0541259.1"/>
    <property type="molecule type" value="Genomic_DNA"/>
</dbReference>
<evidence type="ECO:0000256" key="2">
    <source>
        <dbReference type="ARBA" id="ARBA00023015"/>
    </source>
</evidence>
<dbReference type="InterPro" id="IPR039425">
    <property type="entry name" value="RNA_pol_sigma-70-like"/>
</dbReference>
<comment type="caution">
    <text evidence="8">The sequence shown here is derived from an EMBL/GenBank/DDBJ whole genome shotgun (WGS) entry which is preliminary data.</text>
</comment>
<evidence type="ECO:0000259" key="6">
    <source>
        <dbReference type="Pfam" id="PF04542"/>
    </source>
</evidence>
<evidence type="ECO:0000256" key="5">
    <source>
        <dbReference type="ARBA" id="ARBA00023163"/>
    </source>
</evidence>
<evidence type="ECO:0000256" key="3">
    <source>
        <dbReference type="ARBA" id="ARBA00023082"/>
    </source>
</evidence>